<sequence length="112" mass="13207">MPTTLDVRRLGKMETAICINDLVGVGMFSQFANMRLGNLGSVVLCFRFDNLYFARPRFFYKRDQEPCLVPLVGQFYFSILTLLVAEIRFAYYKRLQREYVIYTYTNISARPY</sequence>
<keyword evidence="1" id="KW-0812">Transmembrane</keyword>
<dbReference type="EMBL" id="JRKL02001578">
    <property type="protein sequence ID" value="KAF3963209.1"/>
    <property type="molecule type" value="Genomic_DNA"/>
</dbReference>
<keyword evidence="1" id="KW-1133">Transmembrane helix</keyword>
<keyword evidence="3" id="KW-1185">Reference proteome</keyword>
<keyword evidence="1" id="KW-0472">Membrane</keyword>
<dbReference type="Proteomes" id="UP000737018">
    <property type="component" value="Unassembled WGS sequence"/>
</dbReference>
<evidence type="ECO:0000256" key="1">
    <source>
        <dbReference type="SAM" id="Phobius"/>
    </source>
</evidence>
<protein>
    <submittedName>
        <fullName evidence="2">Uncharacterized protein</fullName>
    </submittedName>
</protein>
<reference evidence="2" key="1">
    <citation type="submission" date="2020-03" db="EMBL/GenBank/DDBJ databases">
        <title>Castanea mollissima Vanexum genome sequencing.</title>
        <authorList>
            <person name="Staton M."/>
        </authorList>
    </citation>
    <scope>NUCLEOTIDE SEQUENCE</scope>
    <source>
        <tissue evidence="2">Leaf</tissue>
    </source>
</reference>
<proteinExistence type="predicted"/>
<evidence type="ECO:0000313" key="2">
    <source>
        <dbReference type="EMBL" id="KAF3963209.1"/>
    </source>
</evidence>
<evidence type="ECO:0000313" key="3">
    <source>
        <dbReference type="Proteomes" id="UP000737018"/>
    </source>
</evidence>
<feature type="transmembrane region" description="Helical" evidence="1">
    <location>
        <begin position="74"/>
        <end position="91"/>
    </location>
</feature>
<gene>
    <name evidence="2" type="ORF">CMV_012384</name>
</gene>
<accession>A0A8J4VW54</accession>
<organism evidence="2 3">
    <name type="scientific">Castanea mollissima</name>
    <name type="common">Chinese chestnut</name>
    <dbReference type="NCBI Taxonomy" id="60419"/>
    <lineage>
        <taxon>Eukaryota</taxon>
        <taxon>Viridiplantae</taxon>
        <taxon>Streptophyta</taxon>
        <taxon>Embryophyta</taxon>
        <taxon>Tracheophyta</taxon>
        <taxon>Spermatophyta</taxon>
        <taxon>Magnoliopsida</taxon>
        <taxon>eudicotyledons</taxon>
        <taxon>Gunneridae</taxon>
        <taxon>Pentapetalae</taxon>
        <taxon>rosids</taxon>
        <taxon>fabids</taxon>
        <taxon>Fagales</taxon>
        <taxon>Fagaceae</taxon>
        <taxon>Castanea</taxon>
    </lineage>
</organism>
<dbReference type="OrthoDB" id="10446471at2759"/>
<name>A0A8J4VW54_9ROSI</name>
<comment type="caution">
    <text evidence="2">The sequence shown here is derived from an EMBL/GenBank/DDBJ whole genome shotgun (WGS) entry which is preliminary data.</text>
</comment>
<dbReference type="AlphaFoldDB" id="A0A8J4VW54"/>